<evidence type="ECO:0000256" key="2">
    <source>
        <dbReference type="ARBA" id="ARBA00006156"/>
    </source>
</evidence>
<evidence type="ECO:0000256" key="7">
    <source>
        <dbReference type="SAM" id="Phobius"/>
    </source>
</evidence>
<accession>A0A1M6I9G5</accession>
<dbReference type="PANTHER" id="PTHR34040">
    <property type="entry name" value="FLAGELLAR BIOSYNTHETIC PROTEIN FLIQ"/>
    <property type="match status" value="1"/>
</dbReference>
<dbReference type="GO" id="GO:0009306">
    <property type="term" value="P:protein secretion"/>
    <property type="evidence" value="ECO:0007669"/>
    <property type="project" value="InterPro"/>
</dbReference>
<dbReference type="OrthoDB" id="9806440at2"/>
<keyword evidence="5 7" id="KW-1133">Transmembrane helix</keyword>
<sequence length="85" mass="9279">MTNGEIADLMYEFFVIAVKLAGPTLIISMIVGIVIAIFQAATQIHESTVTFLPKLIVIALILVFTGGTMLETLQDFTVKIFGMML</sequence>
<keyword evidence="8" id="KW-0969">Cilium</keyword>
<evidence type="ECO:0000256" key="6">
    <source>
        <dbReference type="ARBA" id="ARBA00023136"/>
    </source>
</evidence>
<feature type="transmembrane region" description="Helical" evidence="7">
    <location>
        <begin position="51"/>
        <end position="70"/>
    </location>
</feature>
<dbReference type="GO" id="GO:0005886">
    <property type="term" value="C:plasma membrane"/>
    <property type="evidence" value="ECO:0007669"/>
    <property type="project" value="UniProtKB-SubCell"/>
</dbReference>
<organism evidence="8 9">
    <name type="scientific">Parasporobacterium paucivorans DSM 15970</name>
    <dbReference type="NCBI Taxonomy" id="1122934"/>
    <lineage>
        <taxon>Bacteria</taxon>
        <taxon>Bacillati</taxon>
        <taxon>Bacillota</taxon>
        <taxon>Clostridia</taxon>
        <taxon>Lachnospirales</taxon>
        <taxon>Lachnospiraceae</taxon>
        <taxon>Parasporobacterium</taxon>
    </lineage>
</organism>
<proteinExistence type="inferred from homology"/>
<evidence type="ECO:0000256" key="4">
    <source>
        <dbReference type="ARBA" id="ARBA00022692"/>
    </source>
</evidence>
<comment type="subcellular location">
    <subcellularLocation>
        <location evidence="1">Cell membrane</location>
        <topology evidence="1">Multi-pass membrane protein</topology>
    </subcellularLocation>
</comment>
<dbReference type="EMBL" id="FQYT01000017">
    <property type="protein sequence ID" value="SHJ31082.1"/>
    <property type="molecule type" value="Genomic_DNA"/>
</dbReference>
<protein>
    <submittedName>
        <fullName evidence="8">Flagellar biosynthetic protein FliQ</fullName>
    </submittedName>
</protein>
<evidence type="ECO:0000313" key="9">
    <source>
        <dbReference type="Proteomes" id="UP000184342"/>
    </source>
</evidence>
<dbReference type="PRINTS" id="PR00952">
    <property type="entry name" value="TYPE3IMQPROT"/>
</dbReference>
<name>A0A1M6I9G5_9FIRM</name>
<keyword evidence="8" id="KW-0282">Flagellum</keyword>
<keyword evidence="8" id="KW-0966">Cell projection</keyword>
<keyword evidence="9" id="KW-1185">Reference proteome</keyword>
<feature type="transmembrane region" description="Helical" evidence="7">
    <location>
        <begin position="20"/>
        <end position="39"/>
    </location>
</feature>
<dbReference type="PIRSF" id="PIRSF004669">
    <property type="entry name" value="FliQ"/>
    <property type="match status" value="1"/>
</dbReference>
<evidence type="ECO:0000256" key="5">
    <source>
        <dbReference type="ARBA" id="ARBA00022989"/>
    </source>
</evidence>
<dbReference type="PANTHER" id="PTHR34040:SF2">
    <property type="entry name" value="FLAGELLAR BIOSYNTHETIC PROTEIN FLIQ"/>
    <property type="match status" value="1"/>
</dbReference>
<gene>
    <name evidence="8" type="ORF">SAMN02745691_01721</name>
</gene>
<dbReference type="InterPro" id="IPR002191">
    <property type="entry name" value="Bac_export_3"/>
</dbReference>
<keyword evidence="3" id="KW-1003">Cell membrane</keyword>
<dbReference type="Pfam" id="PF01313">
    <property type="entry name" value="Bac_export_3"/>
    <property type="match status" value="1"/>
</dbReference>
<comment type="similarity">
    <text evidence="2">Belongs to the FliQ/MopD/SpaQ family.</text>
</comment>
<reference evidence="8 9" key="1">
    <citation type="submission" date="2016-11" db="EMBL/GenBank/DDBJ databases">
        <authorList>
            <person name="Jaros S."/>
            <person name="Januszkiewicz K."/>
            <person name="Wedrychowicz H."/>
        </authorList>
    </citation>
    <scope>NUCLEOTIDE SEQUENCE [LARGE SCALE GENOMIC DNA]</scope>
    <source>
        <strain evidence="8 9">DSM 15970</strain>
    </source>
</reference>
<keyword evidence="6 7" id="KW-0472">Membrane</keyword>
<dbReference type="Proteomes" id="UP000184342">
    <property type="component" value="Unassembled WGS sequence"/>
</dbReference>
<keyword evidence="4 7" id="KW-0812">Transmembrane</keyword>
<evidence type="ECO:0000256" key="1">
    <source>
        <dbReference type="ARBA" id="ARBA00004651"/>
    </source>
</evidence>
<dbReference type="STRING" id="1122934.SAMN02745691_01721"/>
<evidence type="ECO:0000313" key="8">
    <source>
        <dbReference type="EMBL" id="SHJ31082.1"/>
    </source>
</evidence>
<evidence type="ECO:0000256" key="3">
    <source>
        <dbReference type="ARBA" id="ARBA00022475"/>
    </source>
</evidence>
<dbReference type="AlphaFoldDB" id="A0A1M6I9G5"/>
<dbReference type="RefSeq" id="WP_073994014.1">
    <property type="nucleotide sequence ID" value="NZ_FQYT01000017.1"/>
</dbReference>